<dbReference type="Gene3D" id="3.40.190.10">
    <property type="entry name" value="Periplasmic binding protein-like II"/>
    <property type="match status" value="2"/>
</dbReference>
<dbReference type="InterPro" id="IPR014337">
    <property type="entry name" value="Ectoine_EhuB"/>
</dbReference>
<reference evidence="4 5" key="1">
    <citation type="journal article" date="2012" name="J. Bacteriol.">
        <title>Genome Sequence of Nitratireductor indicus Type Strain C115.</title>
        <authorList>
            <person name="Lai Q."/>
            <person name="Li G."/>
            <person name="Yu Z."/>
            <person name="Shao Z."/>
        </authorList>
    </citation>
    <scope>NUCLEOTIDE SEQUENCE [LARGE SCALE GENOMIC DNA]</scope>
    <source>
        <strain evidence="4 5">C115</strain>
    </source>
</reference>
<evidence type="ECO:0000256" key="2">
    <source>
        <dbReference type="SAM" id="SignalP"/>
    </source>
</evidence>
<dbReference type="SUPFAM" id="SSF53850">
    <property type="entry name" value="Periplasmic binding protein-like II"/>
    <property type="match status" value="1"/>
</dbReference>
<accession>K2NTY2</accession>
<dbReference type="SMART" id="SM00062">
    <property type="entry name" value="PBPb"/>
    <property type="match status" value="1"/>
</dbReference>
<evidence type="ECO:0000259" key="3">
    <source>
        <dbReference type="SMART" id="SM00062"/>
    </source>
</evidence>
<dbReference type="GO" id="GO:0033294">
    <property type="term" value="F:ectoine binding"/>
    <property type="evidence" value="ECO:0007669"/>
    <property type="project" value="InterPro"/>
</dbReference>
<evidence type="ECO:0000313" key="4">
    <source>
        <dbReference type="EMBL" id="EKF41289.1"/>
    </source>
</evidence>
<dbReference type="InterPro" id="IPR001638">
    <property type="entry name" value="Solute-binding_3/MltF_N"/>
</dbReference>
<dbReference type="GO" id="GO:0051470">
    <property type="term" value="P:ectoine transmembrane transport"/>
    <property type="evidence" value="ECO:0007669"/>
    <property type="project" value="InterPro"/>
</dbReference>
<proteinExistence type="predicted"/>
<comment type="caution">
    <text evidence="4">The sequence shown here is derived from an EMBL/GenBank/DDBJ whole genome shotgun (WGS) entry which is preliminary data.</text>
</comment>
<dbReference type="RefSeq" id="WP_009451679.1">
    <property type="nucleotide sequence ID" value="NZ_AMSI01000012.1"/>
</dbReference>
<dbReference type="Pfam" id="PF00497">
    <property type="entry name" value="SBP_bac_3"/>
    <property type="match status" value="1"/>
</dbReference>
<dbReference type="eggNOG" id="COG0834">
    <property type="taxonomic scope" value="Bacteria"/>
</dbReference>
<organism evidence="4 5">
    <name type="scientific">Nitratireductor indicus C115</name>
    <dbReference type="NCBI Taxonomy" id="1231190"/>
    <lineage>
        <taxon>Bacteria</taxon>
        <taxon>Pseudomonadati</taxon>
        <taxon>Pseudomonadota</taxon>
        <taxon>Alphaproteobacteria</taxon>
        <taxon>Hyphomicrobiales</taxon>
        <taxon>Phyllobacteriaceae</taxon>
        <taxon>Nitratireductor</taxon>
    </lineage>
</organism>
<dbReference type="CDD" id="cd01002">
    <property type="entry name" value="PBP2_Ehub_like"/>
    <property type="match status" value="1"/>
</dbReference>
<dbReference type="PANTHER" id="PTHR35936:SF17">
    <property type="entry name" value="ARGININE-BINDING EXTRACELLULAR PROTEIN ARTP"/>
    <property type="match status" value="1"/>
</dbReference>
<dbReference type="Proteomes" id="UP000007374">
    <property type="component" value="Unassembled WGS sequence"/>
</dbReference>
<evidence type="ECO:0000256" key="1">
    <source>
        <dbReference type="ARBA" id="ARBA00022729"/>
    </source>
</evidence>
<feature type="signal peptide" evidence="2">
    <location>
        <begin position="1"/>
        <end position="28"/>
    </location>
</feature>
<dbReference type="AlphaFoldDB" id="K2NTY2"/>
<feature type="chain" id="PRO_5003865800" evidence="2">
    <location>
        <begin position="29"/>
        <end position="290"/>
    </location>
</feature>
<name>K2NTY2_9HYPH</name>
<dbReference type="PATRIC" id="fig|1231190.3.peg.3595"/>
<dbReference type="PANTHER" id="PTHR35936">
    <property type="entry name" value="MEMBRANE-BOUND LYTIC MUREIN TRANSGLYCOSYLASE F"/>
    <property type="match status" value="1"/>
</dbReference>
<dbReference type="STRING" id="721133.SAMN05216176_108253"/>
<gene>
    <name evidence="4" type="ORF">NA8A_17388</name>
</gene>
<keyword evidence="5" id="KW-1185">Reference proteome</keyword>
<dbReference type="EMBL" id="AMSI01000012">
    <property type="protein sequence ID" value="EKF41289.1"/>
    <property type="molecule type" value="Genomic_DNA"/>
</dbReference>
<evidence type="ECO:0000313" key="5">
    <source>
        <dbReference type="Proteomes" id="UP000007374"/>
    </source>
</evidence>
<sequence>MSIERISMKMATLLAGTALMFSATAVNAASLDEIKENGTIRIAVANEIPYGFVDPTGAAKGAGPDVAKHIMDALGVEKIEWITTDFSSLIPGLKADRFDMVAAEMAILPQRCQTVLFSEPNSSYGEGLLVADGNPKDVHAYSDFAENKDLKIAIMAGADQLEMMQALGVPEGQIVTLSANSDAISNVSTGRADAYAATSLTAANLAEKSDKVEVAANFTDPVIDGNPVRSWGGFTFAQGSEGLRDAVNGELAKFKETDEWREILTSYGFSDADVKGSGERTTEELCSASE</sequence>
<feature type="domain" description="Solute-binding protein family 3/N-terminal" evidence="3">
    <location>
        <begin position="39"/>
        <end position="271"/>
    </location>
</feature>
<protein>
    <submittedName>
        <fullName evidence="4">Periplasmic amino-acid binding protein y4tE of ABC-transporter</fullName>
    </submittedName>
</protein>
<keyword evidence="1 2" id="KW-0732">Signal</keyword>
<dbReference type="NCBIfam" id="TIGR02995">
    <property type="entry name" value="ectoine_ehuB"/>
    <property type="match status" value="1"/>
</dbReference>